<dbReference type="Pfam" id="PF00786">
    <property type="entry name" value="PBD"/>
    <property type="match status" value="1"/>
</dbReference>
<feature type="region of interest" description="Disordered" evidence="1">
    <location>
        <begin position="153"/>
        <end position="213"/>
    </location>
</feature>
<dbReference type="PROSITE" id="PS50003">
    <property type="entry name" value="PH_DOMAIN"/>
    <property type="match status" value="1"/>
</dbReference>
<dbReference type="InterPro" id="IPR011993">
    <property type="entry name" value="PH-like_dom_sf"/>
</dbReference>
<dbReference type="InterPro" id="IPR001849">
    <property type="entry name" value="PH_domain"/>
</dbReference>
<dbReference type="SMART" id="SM00233">
    <property type="entry name" value="PH"/>
    <property type="match status" value="2"/>
</dbReference>
<evidence type="ECO:0000313" key="4">
    <source>
        <dbReference type="Proteomes" id="UP000559027"/>
    </source>
</evidence>
<gene>
    <name evidence="3" type="ORF">D9756_004404</name>
</gene>
<dbReference type="Proteomes" id="UP000559027">
    <property type="component" value="Unassembled WGS sequence"/>
</dbReference>
<dbReference type="Gene3D" id="2.30.29.30">
    <property type="entry name" value="Pleckstrin-homology domain (PH domain)/Phosphotyrosine-binding domain (PTB)"/>
    <property type="match status" value="2"/>
</dbReference>
<name>A0A8H5G125_9AGAR</name>
<accession>A0A8H5G125</accession>
<protein>
    <recommendedName>
        <fullName evidence="2">PH domain-containing protein</fullName>
    </recommendedName>
</protein>
<organism evidence="3 4">
    <name type="scientific">Leucocoprinus leucothites</name>
    <dbReference type="NCBI Taxonomy" id="201217"/>
    <lineage>
        <taxon>Eukaryota</taxon>
        <taxon>Fungi</taxon>
        <taxon>Dikarya</taxon>
        <taxon>Basidiomycota</taxon>
        <taxon>Agaricomycotina</taxon>
        <taxon>Agaricomycetes</taxon>
        <taxon>Agaricomycetidae</taxon>
        <taxon>Agaricales</taxon>
        <taxon>Agaricineae</taxon>
        <taxon>Agaricaceae</taxon>
        <taxon>Leucocoprinus</taxon>
    </lineage>
</organism>
<dbReference type="EMBL" id="JAACJO010000007">
    <property type="protein sequence ID" value="KAF5356351.1"/>
    <property type="molecule type" value="Genomic_DNA"/>
</dbReference>
<sequence>MPCFKDAPPTDIGKDLIDLSRDPDILRSGVVRVRGLERISKRLWKKRQVTLVENALLIQHAEPYTLSQHSLKRIPLKSIINIERVDLTPACLLLEFTNGKKCYLSFENDAVLYDWQDDIYPRSRLGNFSHPFNLVHEVHLTTNDLNRNTNRLTALRNRMQPPRRKSSLVTNHRTSSELSHQQTHRQSLSPQRASYDSYAKTAKSHKRTNSASSTSTFPFVFDSSIHPTGNLTASSPSVLLEGLYQVKRWGRHTLYLQISVISPHFLLYFPARPSKNVRTPHIKWRPSTHRYRDDAIHQSSHPEVTIQLPHISDVSQLKLKSKPFVLRLATCDNRRYHISLPNTSDLQRWCHFIASRSRRAHISEPEGFEFHVHVSWDSKSQAFTGLPDEWKTSLEVQQIQEKAREPSSNTSSPVMAGVQDSPVKPIGPSCPMCYSNLQCNACKLDTSFVSSSTYNPPRLSRRSISRRNRPFSIQSGTTLIGDHENHRY</sequence>
<evidence type="ECO:0000256" key="1">
    <source>
        <dbReference type="SAM" id="MobiDB-lite"/>
    </source>
</evidence>
<dbReference type="InterPro" id="IPR000095">
    <property type="entry name" value="CRIB_dom"/>
</dbReference>
<keyword evidence="4" id="KW-1185">Reference proteome</keyword>
<evidence type="ECO:0000313" key="3">
    <source>
        <dbReference type="EMBL" id="KAF5356351.1"/>
    </source>
</evidence>
<dbReference type="AlphaFoldDB" id="A0A8H5G125"/>
<feature type="domain" description="PH" evidence="2">
    <location>
        <begin position="24"/>
        <end position="124"/>
    </location>
</feature>
<dbReference type="OrthoDB" id="248923at2759"/>
<reference evidence="3 4" key="1">
    <citation type="journal article" date="2020" name="ISME J.">
        <title>Uncovering the hidden diversity of litter-decomposition mechanisms in mushroom-forming fungi.</title>
        <authorList>
            <person name="Floudas D."/>
            <person name="Bentzer J."/>
            <person name="Ahren D."/>
            <person name="Johansson T."/>
            <person name="Persson P."/>
            <person name="Tunlid A."/>
        </authorList>
    </citation>
    <scope>NUCLEOTIDE SEQUENCE [LARGE SCALE GENOMIC DNA]</scope>
    <source>
        <strain evidence="3 4">CBS 146.42</strain>
    </source>
</reference>
<dbReference type="Gene3D" id="3.90.810.10">
    <property type="entry name" value="CRIB domain"/>
    <property type="match status" value="1"/>
</dbReference>
<comment type="caution">
    <text evidence="3">The sequence shown here is derived from an EMBL/GenBank/DDBJ whole genome shotgun (WGS) entry which is preliminary data.</text>
</comment>
<dbReference type="InterPro" id="IPR036936">
    <property type="entry name" value="CRIB_dom_sf"/>
</dbReference>
<dbReference type="SMART" id="SM00285">
    <property type="entry name" value="PBD"/>
    <property type="match status" value="1"/>
</dbReference>
<evidence type="ECO:0000259" key="2">
    <source>
        <dbReference type="PROSITE" id="PS50003"/>
    </source>
</evidence>
<dbReference type="SUPFAM" id="SSF50729">
    <property type="entry name" value="PH domain-like"/>
    <property type="match status" value="2"/>
</dbReference>
<proteinExistence type="predicted"/>
<feature type="compositionally biased region" description="Polar residues" evidence="1">
    <location>
        <begin position="167"/>
        <end position="194"/>
    </location>
</feature>